<organism evidence="2">
    <name type="scientific">Siphoviridae sp. ctJYR23</name>
    <dbReference type="NCBI Taxonomy" id="2827837"/>
    <lineage>
        <taxon>Viruses</taxon>
        <taxon>Duplodnaviria</taxon>
        <taxon>Heunggongvirae</taxon>
        <taxon>Uroviricota</taxon>
        <taxon>Caudoviricetes</taxon>
    </lineage>
</organism>
<evidence type="ECO:0000313" key="2">
    <source>
        <dbReference type="EMBL" id="DAF51754.1"/>
    </source>
</evidence>
<protein>
    <submittedName>
        <fullName evidence="2">Uncharacterized protein</fullName>
    </submittedName>
</protein>
<sequence length="366" mass="43303">MEFNIALNTVIYIMIFIVPGFLFRNSFYRNEFYKEFYFGNLFERFIWTLFFSVLMLLVCFLLISFFLWWGIDLIPQVSYETIREIHNSIHQQSDIILPDRDTFFNNFGGFLKLLFILWGQSILLGFILHNIAVSLNYNFYNYWYALLNGKKDTPPEGFKYDHTLAYILTCENVLYQGEYKHHHLSKSNNDLETVILKEVRKKESGKAFKAIPGHKFCIHKDDILNINLTYIYKEYESQWQSFLKLLKGIGILLYISLIFVFIYVLYSNQLPSLDTFVKKLIFFITIVIISVRIANALLTFSLPKKDSLPFFLFFGWVAIWVFKGFSFFEGILGLFTLIIGYLMFIIHLFEEKENTENTEDNTSSTN</sequence>
<feature type="transmembrane region" description="Helical" evidence="1">
    <location>
        <begin position="45"/>
        <end position="71"/>
    </location>
</feature>
<keyword evidence="1" id="KW-0812">Transmembrane</keyword>
<keyword evidence="1" id="KW-1133">Transmembrane helix</keyword>
<feature type="transmembrane region" description="Helical" evidence="1">
    <location>
        <begin position="307"/>
        <end position="325"/>
    </location>
</feature>
<feature type="transmembrane region" description="Helical" evidence="1">
    <location>
        <begin position="281"/>
        <end position="300"/>
    </location>
</feature>
<keyword evidence="1" id="KW-0472">Membrane</keyword>
<feature type="transmembrane region" description="Helical" evidence="1">
    <location>
        <begin position="331"/>
        <end position="349"/>
    </location>
</feature>
<name>A0A8S5SMF7_9CAUD</name>
<feature type="transmembrane region" description="Helical" evidence="1">
    <location>
        <begin position="245"/>
        <end position="266"/>
    </location>
</feature>
<accession>A0A8S5SMF7</accession>
<feature type="transmembrane region" description="Helical" evidence="1">
    <location>
        <begin position="6"/>
        <end position="24"/>
    </location>
</feature>
<reference evidence="2" key="1">
    <citation type="journal article" date="2021" name="Proc. Natl. Acad. Sci. U.S.A.">
        <title>A Catalog of Tens of Thousands of Viruses from Human Metagenomes Reveals Hidden Associations with Chronic Diseases.</title>
        <authorList>
            <person name="Tisza M.J."/>
            <person name="Buck C.B."/>
        </authorList>
    </citation>
    <scope>NUCLEOTIDE SEQUENCE</scope>
    <source>
        <strain evidence="2">CtJYR23</strain>
    </source>
</reference>
<dbReference type="EMBL" id="BK032621">
    <property type="protein sequence ID" value="DAF51754.1"/>
    <property type="molecule type" value="Genomic_DNA"/>
</dbReference>
<evidence type="ECO:0000256" key="1">
    <source>
        <dbReference type="SAM" id="Phobius"/>
    </source>
</evidence>
<feature type="transmembrane region" description="Helical" evidence="1">
    <location>
        <begin position="107"/>
        <end position="128"/>
    </location>
</feature>
<proteinExistence type="predicted"/>